<dbReference type="EMBL" id="JATAAI010000017">
    <property type="protein sequence ID" value="KAK1739597.1"/>
    <property type="molecule type" value="Genomic_DNA"/>
</dbReference>
<keyword evidence="1" id="KW-0472">Membrane</keyword>
<feature type="transmembrane region" description="Helical" evidence="1">
    <location>
        <begin position="144"/>
        <end position="162"/>
    </location>
</feature>
<organism evidence="2 3">
    <name type="scientific">Skeletonema marinoi</name>
    <dbReference type="NCBI Taxonomy" id="267567"/>
    <lineage>
        <taxon>Eukaryota</taxon>
        <taxon>Sar</taxon>
        <taxon>Stramenopiles</taxon>
        <taxon>Ochrophyta</taxon>
        <taxon>Bacillariophyta</taxon>
        <taxon>Coscinodiscophyceae</taxon>
        <taxon>Thalassiosirophycidae</taxon>
        <taxon>Thalassiosirales</taxon>
        <taxon>Skeletonemataceae</taxon>
        <taxon>Skeletonema</taxon>
        <taxon>Skeletonema marinoi-dohrnii complex</taxon>
    </lineage>
</organism>
<keyword evidence="1" id="KW-0812">Transmembrane</keyword>
<dbReference type="AlphaFoldDB" id="A0AAD8Y5V0"/>
<keyword evidence="3" id="KW-1185">Reference proteome</keyword>
<evidence type="ECO:0000313" key="2">
    <source>
        <dbReference type="EMBL" id="KAK1739597.1"/>
    </source>
</evidence>
<dbReference type="Proteomes" id="UP001224775">
    <property type="component" value="Unassembled WGS sequence"/>
</dbReference>
<feature type="transmembrane region" description="Helical" evidence="1">
    <location>
        <begin position="106"/>
        <end position="129"/>
    </location>
</feature>
<reference evidence="2" key="1">
    <citation type="submission" date="2023-06" db="EMBL/GenBank/DDBJ databases">
        <title>Survivors Of The Sea: Transcriptome response of Skeletonema marinoi to long-term dormancy.</title>
        <authorList>
            <person name="Pinder M.I.M."/>
            <person name="Kourtchenko O."/>
            <person name="Robertson E.K."/>
            <person name="Larsson T."/>
            <person name="Maumus F."/>
            <person name="Osuna-Cruz C.M."/>
            <person name="Vancaester E."/>
            <person name="Stenow R."/>
            <person name="Vandepoele K."/>
            <person name="Ploug H."/>
            <person name="Bruchert V."/>
            <person name="Godhe A."/>
            <person name="Topel M."/>
        </authorList>
    </citation>
    <scope>NUCLEOTIDE SEQUENCE</scope>
    <source>
        <strain evidence="2">R05AC</strain>
    </source>
</reference>
<comment type="caution">
    <text evidence="2">The sequence shown here is derived from an EMBL/GenBank/DDBJ whole genome shotgun (WGS) entry which is preliminary data.</text>
</comment>
<name>A0AAD8Y5V0_9STRA</name>
<proteinExistence type="predicted"/>
<evidence type="ECO:0000256" key="1">
    <source>
        <dbReference type="SAM" id="Phobius"/>
    </source>
</evidence>
<evidence type="ECO:0000313" key="3">
    <source>
        <dbReference type="Proteomes" id="UP001224775"/>
    </source>
</evidence>
<keyword evidence="1" id="KW-1133">Transmembrane helix</keyword>
<feature type="transmembrane region" description="Helical" evidence="1">
    <location>
        <begin position="305"/>
        <end position="326"/>
    </location>
</feature>
<accession>A0AAD8Y5V0</accession>
<feature type="transmembrane region" description="Helical" evidence="1">
    <location>
        <begin position="75"/>
        <end position="94"/>
    </location>
</feature>
<feature type="transmembrane region" description="Helical" evidence="1">
    <location>
        <begin position="35"/>
        <end position="55"/>
    </location>
</feature>
<protein>
    <submittedName>
        <fullName evidence="2">Uncharacterized protein</fullName>
    </submittedName>
</protein>
<sequence>MIKYLAQAGPTHPKHGGGLTCANAQFPIHPLLSFIVHYSIVIPIIFLVHDLFFIPKAASSVDLVQYEETTIHRQTYISRFLFIYTVILFTTRCASSFNAGRLRQHAVMYELTWLCNSTLLMGSITFGVFDDGISTNWLFRRRPLIATACCIGVSIDQVLWYVDLVGYMVSGKFLVGVMKYLTWPQTLWIDRLTCTHHLWTMPLFICASNNELGLDSFKLSVCIVTIKVCLSRWLTPHCIQATKSKDEGGSGGAAETNSDPQIYRYLNVNLCHELWRDITFSFLQISQDKPPGWLYLWRLLWRWQLFNYLVFVGILSPLSRIGLASFL</sequence>
<gene>
    <name evidence="2" type="ORF">QTG54_009356</name>
</gene>